<reference evidence="3" key="1">
    <citation type="submission" date="2025-08" db="UniProtKB">
        <authorList>
            <consortium name="RefSeq"/>
        </authorList>
    </citation>
    <scope>IDENTIFICATION</scope>
    <source>
        <tissue evidence="3">Whole larvae</tissue>
    </source>
</reference>
<dbReference type="RefSeq" id="XP_026749162.2">
    <property type="nucleotide sequence ID" value="XM_026893361.3"/>
</dbReference>
<evidence type="ECO:0000313" key="3">
    <source>
        <dbReference type="RefSeq" id="XP_026749162.2"/>
    </source>
</evidence>
<keyword evidence="1" id="KW-0732">Signal</keyword>
<dbReference type="InParanoid" id="A0A6J1W8J7"/>
<feature type="signal peptide" evidence="1">
    <location>
        <begin position="1"/>
        <end position="17"/>
    </location>
</feature>
<dbReference type="AlphaFoldDB" id="A0A6J1W8J7"/>
<dbReference type="GeneID" id="113509930"/>
<organism evidence="2 3">
    <name type="scientific">Galleria mellonella</name>
    <name type="common">Greater wax moth</name>
    <dbReference type="NCBI Taxonomy" id="7137"/>
    <lineage>
        <taxon>Eukaryota</taxon>
        <taxon>Metazoa</taxon>
        <taxon>Ecdysozoa</taxon>
        <taxon>Arthropoda</taxon>
        <taxon>Hexapoda</taxon>
        <taxon>Insecta</taxon>
        <taxon>Pterygota</taxon>
        <taxon>Neoptera</taxon>
        <taxon>Endopterygota</taxon>
        <taxon>Lepidoptera</taxon>
        <taxon>Glossata</taxon>
        <taxon>Ditrysia</taxon>
        <taxon>Pyraloidea</taxon>
        <taxon>Pyralidae</taxon>
        <taxon>Galleriinae</taxon>
        <taxon>Galleria</taxon>
    </lineage>
</organism>
<dbReference type="Proteomes" id="UP001652740">
    <property type="component" value="Unplaced"/>
</dbReference>
<evidence type="ECO:0000256" key="1">
    <source>
        <dbReference type="SAM" id="SignalP"/>
    </source>
</evidence>
<proteinExistence type="predicted"/>
<accession>A0A6J1W8J7</accession>
<feature type="chain" id="PRO_5046843200" evidence="1">
    <location>
        <begin position="18"/>
        <end position="199"/>
    </location>
</feature>
<protein>
    <submittedName>
        <fullName evidence="3">Pupal cuticle protein C1B-like</fullName>
    </submittedName>
</protein>
<evidence type="ECO:0000313" key="2">
    <source>
        <dbReference type="Proteomes" id="UP001652740"/>
    </source>
</evidence>
<gene>
    <name evidence="3" type="primary">LOC113509930</name>
</gene>
<dbReference type="KEGG" id="gmw:113509930"/>
<keyword evidence="2" id="KW-1185">Reference proteome</keyword>
<sequence length="199" mass="20175">MYGKLMVFLCVAGIASAGNQAPAGYTTAAPAVSSVSYASQPRVVSTYGPVASYPGSSALSRSYTGPSITTYSSSPVSRPIASVPQYTAAPVAYSPQPYSAVSVIPRSGVPAVSYSTPAAIPYSGAQGYTVAAPYTAQAYSIPAYSAPAYNTAQTYSGVAYPGYSAVTPGYSGYPSPVQYSSAPAVSQVSYSGLDGSYSF</sequence>
<name>A0A6J1W8J7_GALME</name>